<evidence type="ECO:0000313" key="2">
    <source>
        <dbReference type="Proteomes" id="UP001180020"/>
    </source>
</evidence>
<accession>A0AAV9CWR9</accession>
<dbReference type="InterPro" id="IPR004158">
    <property type="entry name" value="DUF247_pln"/>
</dbReference>
<reference evidence="1" key="1">
    <citation type="journal article" date="2023" name="Nat. Commun.">
        <title>Diploid and tetraploid genomes of Acorus and the evolution of monocots.</title>
        <authorList>
            <person name="Ma L."/>
            <person name="Liu K.W."/>
            <person name="Li Z."/>
            <person name="Hsiao Y.Y."/>
            <person name="Qi Y."/>
            <person name="Fu T."/>
            <person name="Tang G.D."/>
            <person name="Zhang D."/>
            <person name="Sun W.H."/>
            <person name="Liu D.K."/>
            <person name="Li Y."/>
            <person name="Chen G.Z."/>
            <person name="Liu X.D."/>
            <person name="Liao X.Y."/>
            <person name="Jiang Y.T."/>
            <person name="Yu X."/>
            <person name="Hao Y."/>
            <person name="Huang J."/>
            <person name="Zhao X.W."/>
            <person name="Ke S."/>
            <person name="Chen Y.Y."/>
            <person name="Wu W.L."/>
            <person name="Hsu J.L."/>
            <person name="Lin Y.F."/>
            <person name="Huang M.D."/>
            <person name="Li C.Y."/>
            <person name="Huang L."/>
            <person name="Wang Z.W."/>
            <person name="Zhao X."/>
            <person name="Zhong W.Y."/>
            <person name="Peng D.H."/>
            <person name="Ahmad S."/>
            <person name="Lan S."/>
            <person name="Zhang J.S."/>
            <person name="Tsai W.C."/>
            <person name="Van de Peer Y."/>
            <person name="Liu Z.J."/>
        </authorList>
    </citation>
    <scope>NUCLEOTIDE SEQUENCE</scope>
    <source>
        <strain evidence="1">CP</strain>
    </source>
</reference>
<gene>
    <name evidence="1" type="ORF">QJS10_CPB17g01116</name>
</gene>
<dbReference type="AlphaFoldDB" id="A0AAV9CWR9"/>
<keyword evidence="2" id="KW-1185">Reference proteome</keyword>
<reference evidence="1" key="2">
    <citation type="submission" date="2023-06" db="EMBL/GenBank/DDBJ databases">
        <authorList>
            <person name="Ma L."/>
            <person name="Liu K.-W."/>
            <person name="Li Z."/>
            <person name="Hsiao Y.-Y."/>
            <person name="Qi Y."/>
            <person name="Fu T."/>
            <person name="Tang G."/>
            <person name="Zhang D."/>
            <person name="Sun W.-H."/>
            <person name="Liu D.-K."/>
            <person name="Li Y."/>
            <person name="Chen G.-Z."/>
            <person name="Liu X.-D."/>
            <person name="Liao X.-Y."/>
            <person name="Jiang Y.-T."/>
            <person name="Yu X."/>
            <person name="Hao Y."/>
            <person name="Huang J."/>
            <person name="Zhao X.-W."/>
            <person name="Ke S."/>
            <person name="Chen Y.-Y."/>
            <person name="Wu W.-L."/>
            <person name="Hsu J.-L."/>
            <person name="Lin Y.-F."/>
            <person name="Huang M.-D."/>
            <person name="Li C.-Y."/>
            <person name="Huang L."/>
            <person name="Wang Z.-W."/>
            <person name="Zhao X."/>
            <person name="Zhong W.-Y."/>
            <person name="Peng D.-H."/>
            <person name="Ahmad S."/>
            <person name="Lan S."/>
            <person name="Zhang J.-S."/>
            <person name="Tsai W.-C."/>
            <person name="Van De Peer Y."/>
            <person name="Liu Z.-J."/>
        </authorList>
    </citation>
    <scope>NUCLEOTIDE SEQUENCE</scope>
    <source>
        <strain evidence="1">CP</strain>
        <tissue evidence="1">Leaves</tissue>
    </source>
</reference>
<name>A0AAV9CWR9_ACOCL</name>
<dbReference type="Proteomes" id="UP001180020">
    <property type="component" value="Unassembled WGS sequence"/>
</dbReference>
<comment type="caution">
    <text evidence="1">The sequence shown here is derived from an EMBL/GenBank/DDBJ whole genome shotgun (WGS) entry which is preliminary data.</text>
</comment>
<protein>
    <submittedName>
        <fullName evidence="1">Uncharacterized protein</fullName>
    </submittedName>
</protein>
<dbReference type="EMBL" id="JAUJYO010000017">
    <property type="protein sequence ID" value="KAK1292904.1"/>
    <property type="molecule type" value="Genomic_DNA"/>
</dbReference>
<sequence length="72" mass="8315">MPPSGGKLEMRARSCYADKIEMEREDFVKMLILDGCFIIGLFLCMSEELGTVSEEENLRVWKSAYDEDRAFI</sequence>
<evidence type="ECO:0000313" key="1">
    <source>
        <dbReference type="EMBL" id="KAK1292904.1"/>
    </source>
</evidence>
<proteinExistence type="predicted"/>
<dbReference type="Pfam" id="PF03140">
    <property type="entry name" value="DUF247"/>
    <property type="match status" value="1"/>
</dbReference>
<organism evidence="1 2">
    <name type="scientific">Acorus calamus</name>
    <name type="common">Sweet flag</name>
    <dbReference type="NCBI Taxonomy" id="4465"/>
    <lineage>
        <taxon>Eukaryota</taxon>
        <taxon>Viridiplantae</taxon>
        <taxon>Streptophyta</taxon>
        <taxon>Embryophyta</taxon>
        <taxon>Tracheophyta</taxon>
        <taxon>Spermatophyta</taxon>
        <taxon>Magnoliopsida</taxon>
        <taxon>Liliopsida</taxon>
        <taxon>Acoraceae</taxon>
        <taxon>Acorus</taxon>
    </lineage>
</organism>